<comment type="caution">
    <text evidence="7">The sequence shown here is derived from an EMBL/GenBank/DDBJ whole genome shotgun (WGS) entry which is preliminary data.</text>
</comment>
<keyword evidence="4 5" id="KW-0071">Autoinducer synthesis</keyword>
<dbReference type="EC" id="2.3.1.184" evidence="6"/>
<dbReference type="SUPFAM" id="SSF55729">
    <property type="entry name" value="Acyl-CoA N-acyltransferases (Nat)"/>
    <property type="match status" value="1"/>
</dbReference>
<dbReference type="PROSITE" id="PS51187">
    <property type="entry name" value="AUTOINDUCER_SYNTH_2"/>
    <property type="match status" value="1"/>
</dbReference>
<dbReference type="Proteomes" id="UP000549457">
    <property type="component" value="Unassembled WGS sequence"/>
</dbReference>
<dbReference type="AlphaFoldDB" id="A0A840SML2"/>
<evidence type="ECO:0000256" key="1">
    <source>
        <dbReference type="ARBA" id="ARBA00022654"/>
    </source>
</evidence>
<keyword evidence="3 6" id="KW-0949">S-adenosyl-L-methionine</keyword>
<evidence type="ECO:0000256" key="6">
    <source>
        <dbReference type="RuleBase" id="RU361135"/>
    </source>
</evidence>
<name>A0A840SML2_9RHOB</name>
<dbReference type="Gene3D" id="3.40.630.30">
    <property type="match status" value="1"/>
</dbReference>
<keyword evidence="1 5" id="KW-0673">Quorum sensing</keyword>
<sequence length="214" mass="23432">MIHFLYADQLSGYPILADTMFLDRAAQFKHRLDWEVTVDDSGREMDQYDVLNPLYIIASAPDGRHAGSVRIMPTLGRIMTNEHFTHLTGGVRIASPLIWECTRFCLAPDAPVGVAAALLAAGTEMGIRFGIEQALGVIYAKTVPIYRRIGVTPDIIGTDGKGRDAISVGLWPMTESARAEISRKSGIPLSVMARWFDASFPRHAMTESAARLAA</sequence>
<dbReference type="PANTHER" id="PTHR39322">
    <property type="entry name" value="ACYL-HOMOSERINE-LACTONE SYNTHASE"/>
    <property type="match status" value="1"/>
</dbReference>
<evidence type="ECO:0000256" key="4">
    <source>
        <dbReference type="ARBA" id="ARBA00022929"/>
    </source>
</evidence>
<dbReference type="InterPro" id="IPR016181">
    <property type="entry name" value="Acyl_CoA_acyltransferase"/>
</dbReference>
<dbReference type="PANTHER" id="PTHR39322:SF1">
    <property type="entry name" value="ISOVALERYL-HOMOSERINE LACTONE SYNTHASE"/>
    <property type="match status" value="1"/>
</dbReference>
<comment type="similarity">
    <text evidence="5 6">Belongs to the autoinducer synthase family.</text>
</comment>
<dbReference type="GO" id="GO:0061579">
    <property type="term" value="F:N-acyl homoserine lactone synthase activity"/>
    <property type="evidence" value="ECO:0007669"/>
    <property type="project" value="UniProtKB-UniRule"/>
</dbReference>
<dbReference type="GO" id="GO:0007165">
    <property type="term" value="P:signal transduction"/>
    <property type="evidence" value="ECO:0007669"/>
    <property type="project" value="TreeGrafter"/>
</dbReference>
<accession>A0A840SML2</accession>
<reference evidence="7 8" key="1">
    <citation type="submission" date="2020-08" db="EMBL/GenBank/DDBJ databases">
        <title>Genomic Encyclopedia of Type Strains, Phase IV (KMG-IV): sequencing the most valuable type-strain genomes for metagenomic binning, comparative biology and taxonomic classification.</title>
        <authorList>
            <person name="Goeker M."/>
        </authorList>
    </citation>
    <scope>NUCLEOTIDE SEQUENCE [LARGE SCALE GENOMIC DNA]</scope>
    <source>
        <strain evidence="7 8">DSM 101730</strain>
    </source>
</reference>
<evidence type="ECO:0000256" key="2">
    <source>
        <dbReference type="ARBA" id="ARBA00022679"/>
    </source>
</evidence>
<evidence type="ECO:0000256" key="3">
    <source>
        <dbReference type="ARBA" id="ARBA00022691"/>
    </source>
</evidence>
<protein>
    <recommendedName>
        <fullName evidence="6">Acyl-homoserine-lactone synthase</fullName>
        <ecNumber evidence="6">2.3.1.184</ecNumber>
    </recommendedName>
    <alternativeName>
        <fullName evidence="6">Autoinducer synthesis protein</fullName>
    </alternativeName>
</protein>
<dbReference type="InterPro" id="IPR001690">
    <property type="entry name" value="Autoind_synthase"/>
</dbReference>
<keyword evidence="8" id="KW-1185">Reference proteome</keyword>
<dbReference type="Pfam" id="PF00765">
    <property type="entry name" value="Autoind_synth"/>
    <property type="match status" value="1"/>
</dbReference>
<evidence type="ECO:0000256" key="5">
    <source>
        <dbReference type="PROSITE-ProRule" id="PRU00533"/>
    </source>
</evidence>
<keyword evidence="2 6" id="KW-0808">Transferase</keyword>
<keyword evidence="7" id="KW-0012">Acyltransferase</keyword>
<comment type="catalytic activity">
    <reaction evidence="6">
        <text>a fatty acyl-[ACP] + S-adenosyl-L-methionine = an N-acyl-L-homoserine lactone + S-methyl-5'-thioadenosine + holo-[ACP] + H(+)</text>
        <dbReference type="Rhea" id="RHEA:10096"/>
        <dbReference type="Rhea" id="RHEA-COMP:9685"/>
        <dbReference type="Rhea" id="RHEA-COMP:14125"/>
        <dbReference type="ChEBI" id="CHEBI:15378"/>
        <dbReference type="ChEBI" id="CHEBI:17509"/>
        <dbReference type="ChEBI" id="CHEBI:55474"/>
        <dbReference type="ChEBI" id="CHEBI:59789"/>
        <dbReference type="ChEBI" id="CHEBI:64479"/>
        <dbReference type="ChEBI" id="CHEBI:138651"/>
        <dbReference type="EC" id="2.3.1.184"/>
    </reaction>
</comment>
<dbReference type="RefSeq" id="WP_184151683.1">
    <property type="nucleotide sequence ID" value="NZ_JACHFM010000003.1"/>
</dbReference>
<dbReference type="GO" id="GO:0009372">
    <property type="term" value="P:quorum sensing"/>
    <property type="evidence" value="ECO:0007669"/>
    <property type="project" value="UniProtKB-UniRule"/>
</dbReference>
<proteinExistence type="inferred from homology"/>
<dbReference type="EMBL" id="JACHFM010000003">
    <property type="protein sequence ID" value="MBB5223227.1"/>
    <property type="molecule type" value="Genomic_DNA"/>
</dbReference>
<evidence type="ECO:0000313" key="8">
    <source>
        <dbReference type="Proteomes" id="UP000549457"/>
    </source>
</evidence>
<dbReference type="PRINTS" id="PR01549">
    <property type="entry name" value="AUTOINDCRSYN"/>
</dbReference>
<gene>
    <name evidence="7" type="ORF">HNP73_003174</name>
</gene>
<evidence type="ECO:0000313" key="7">
    <source>
        <dbReference type="EMBL" id="MBB5223227.1"/>
    </source>
</evidence>
<organism evidence="7 8">
    <name type="scientific">Amaricoccus macauensis</name>
    <dbReference type="NCBI Taxonomy" id="57001"/>
    <lineage>
        <taxon>Bacteria</taxon>
        <taxon>Pseudomonadati</taxon>
        <taxon>Pseudomonadota</taxon>
        <taxon>Alphaproteobacteria</taxon>
        <taxon>Rhodobacterales</taxon>
        <taxon>Paracoccaceae</taxon>
        <taxon>Amaricoccus</taxon>
    </lineage>
</organism>